<evidence type="ECO:0000256" key="1">
    <source>
        <dbReference type="SAM" id="MobiDB-lite"/>
    </source>
</evidence>
<feature type="compositionally biased region" description="Basic and acidic residues" evidence="1">
    <location>
        <begin position="169"/>
        <end position="180"/>
    </location>
</feature>
<evidence type="ECO:0000313" key="3">
    <source>
        <dbReference type="Proteomes" id="UP000006591"/>
    </source>
</evidence>
<proteinExistence type="predicted"/>
<feature type="region of interest" description="Disordered" evidence="1">
    <location>
        <begin position="44"/>
        <end position="141"/>
    </location>
</feature>
<evidence type="ECO:0000313" key="2">
    <source>
        <dbReference type="EnsemblPlants" id="ONIVA04G27790.1"/>
    </source>
</evidence>
<sequence length="226" mass="24196">MAPPPTHCNRKASSPLLLLLAYSIARGFLDWIIGLDFELINGGSGAGSGGGEGGGGDVAEGRRRRRRRRGQEGGAGCGGGGGRRRGAERDARAGGGRQLRGPRRHRQDPPELQVQGDHGGVGDEGARAPLPRPRPQRQHDHHRLLDARHDRLRAPQARQGIVSAQGDPGGDHVVGERAEPDQPVPGGGRRGLPAQARTPLRRVAALQPYQMIARSPCWIMERMINS</sequence>
<organism evidence="2">
    <name type="scientific">Oryza nivara</name>
    <name type="common">Indian wild rice</name>
    <name type="synonym">Oryza sativa f. spontanea</name>
    <dbReference type="NCBI Taxonomy" id="4536"/>
    <lineage>
        <taxon>Eukaryota</taxon>
        <taxon>Viridiplantae</taxon>
        <taxon>Streptophyta</taxon>
        <taxon>Embryophyta</taxon>
        <taxon>Tracheophyta</taxon>
        <taxon>Spermatophyta</taxon>
        <taxon>Magnoliopsida</taxon>
        <taxon>Liliopsida</taxon>
        <taxon>Poales</taxon>
        <taxon>Poaceae</taxon>
        <taxon>BOP clade</taxon>
        <taxon>Oryzoideae</taxon>
        <taxon>Oryzeae</taxon>
        <taxon>Oryzinae</taxon>
        <taxon>Oryza</taxon>
    </lineage>
</organism>
<reference evidence="2" key="2">
    <citation type="submission" date="2018-04" db="EMBL/GenBank/DDBJ databases">
        <title>OnivRS2 (Oryza nivara Reference Sequence Version 2).</title>
        <authorList>
            <person name="Zhang J."/>
            <person name="Kudrna D."/>
            <person name="Lee S."/>
            <person name="Talag J."/>
            <person name="Rajasekar S."/>
            <person name="Welchert J."/>
            <person name="Hsing Y.-I."/>
            <person name="Wing R.A."/>
        </authorList>
    </citation>
    <scope>NUCLEOTIDE SEQUENCE [LARGE SCALE GENOMIC DNA]</scope>
    <source>
        <strain evidence="2">SL10</strain>
    </source>
</reference>
<name>A0A0E0H7C2_ORYNI</name>
<keyword evidence="3" id="KW-1185">Reference proteome</keyword>
<dbReference type="EnsemblPlants" id="ONIVA04G27790.1">
    <property type="protein sequence ID" value="ONIVA04G27790.1"/>
    <property type="gene ID" value="ONIVA04G27790"/>
</dbReference>
<feature type="region of interest" description="Disordered" evidence="1">
    <location>
        <begin position="161"/>
        <end position="196"/>
    </location>
</feature>
<feature type="compositionally biased region" description="Gly residues" evidence="1">
    <location>
        <begin position="44"/>
        <end position="58"/>
    </location>
</feature>
<dbReference type="Gramene" id="ONIVA04G27790.1">
    <property type="protein sequence ID" value="ONIVA04G27790.1"/>
    <property type="gene ID" value="ONIVA04G27790"/>
</dbReference>
<reference evidence="2" key="1">
    <citation type="submission" date="2015-04" db="UniProtKB">
        <authorList>
            <consortium name="EnsemblPlants"/>
        </authorList>
    </citation>
    <scope>IDENTIFICATION</scope>
    <source>
        <strain evidence="2">SL10</strain>
    </source>
</reference>
<dbReference type="AlphaFoldDB" id="A0A0E0H7C2"/>
<feature type="compositionally biased region" description="Gly residues" evidence="1">
    <location>
        <begin position="72"/>
        <end position="81"/>
    </location>
</feature>
<protein>
    <submittedName>
        <fullName evidence="2">Uncharacterized protein</fullName>
    </submittedName>
</protein>
<dbReference type="HOGENOM" id="CLU_1226498_0_0_1"/>
<accession>A0A0E0H7C2</accession>
<dbReference type="Proteomes" id="UP000006591">
    <property type="component" value="Chromosome 4"/>
</dbReference>